<dbReference type="PROSITE" id="PS51987">
    <property type="entry name" value="GS_CATALYTIC"/>
    <property type="match status" value="1"/>
</dbReference>
<evidence type="ECO:0000313" key="8">
    <source>
        <dbReference type="Proteomes" id="UP000248044"/>
    </source>
</evidence>
<dbReference type="PROSITE" id="PS00181">
    <property type="entry name" value="GLNA_ATP"/>
    <property type="match status" value="1"/>
</dbReference>
<evidence type="ECO:0000259" key="6">
    <source>
        <dbReference type="PROSITE" id="PS51987"/>
    </source>
</evidence>
<keyword evidence="8" id="KW-1185">Reference proteome</keyword>
<dbReference type="AlphaFoldDB" id="A0A2U9ICG0"/>
<feature type="domain" description="GS catalytic" evidence="6">
    <location>
        <begin position="109"/>
        <end position="438"/>
    </location>
</feature>
<comment type="similarity">
    <text evidence="4 5">Belongs to the glutamine synthetase family.</text>
</comment>
<dbReference type="GO" id="GO:0006542">
    <property type="term" value="P:glutamine biosynthetic process"/>
    <property type="evidence" value="ECO:0007669"/>
    <property type="project" value="InterPro"/>
</dbReference>
<keyword evidence="2 7" id="KW-0436">Ligase</keyword>
<evidence type="ECO:0000313" key="7">
    <source>
        <dbReference type="EMBL" id="AWR93706.1"/>
    </source>
</evidence>
<dbReference type="OrthoDB" id="36124at2157"/>
<dbReference type="Proteomes" id="UP000248044">
    <property type="component" value="Chromosome"/>
</dbReference>
<dbReference type="PANTHER" id="PTHR43785">
    <property type="entry name" value="GAMMA-GLUTAMYLPUTRESCINE SYNTHETASE"/>
    <property type="match status" value="1"/>
</dbReference>
<dbReference type="Gene3D" id="3.30.590.10">
    <property type="entry name" value="Glutamine synthetase/guanido kinase, catalytic domain"/>
    <property type="match status" value="1"/>
</dbReference>
<evidence type="ECO:0000256" key="1">
    <source>
        <dbReference type="ARBA" id="ARBA00001946"/>
    </source>
</evidence>
<dbReference type="InterPro" id="IPR027303">
    <property type="entry name" value="Gln_synth_gly_rich_site"/>
</dbReference>
<comment type="cofactor">
    <cofactor evidence="1">
        <name>Mg(2+)</name>
        <dbReference type="ChEBI" id="CHEBI:18420"/>
    </cofactor>
</comment>
<dbReference type="SMART" id="SM01230">
    <property type="entry name" value="Gln-synt_C"/>
    <property type="match status" value="1"/>
</dbReference>
<dbReference type="SUPFAM" id="SSF54368">
    <property type="entry name" value="Glutamine synthetase, N-terminal domain"/>
    <property type="match status" value="1"/>
</dbReference>
<keyword evidence="3" id="KW-0460">Magnesium</keyword>
<gene>
    <name evidence="7" type="ORF">DFR85_02815</name>
</gene>
<dbReference type="InterPro" id="IPR008146">
    <property type="entry name" value="Gln_synth_cat_dom"/>
</dbReference>
<evidence type="ECO:0000256" key="3">
    <source>
        <dbReference type="ARBA" id="ARBA00022842"/>
    </source>
</evidence>
<dbReference type="Gene3D" id="3.10.20.70">
    <property type="entry name" value="Glutamine synthetase, N-terminal domain"/>
    <property type="match status" value="1"/>
</dbReference>
<dbReference type="EMBL" id="CP029289">
    <property type="protein sequence ID" value="AWR93706.1"/>
    <property type="molecule type" value="Genomic_DNA"/>
</dbReference>
<evidence type="ECO:0000256" key="2">
    <source>
        <dbReference type="ARBA" id="ARBA00022598"/>
    </source>
</evidence>
<dbReference type="PANTHER" id="PTHR43785:SF12">
    <property type="entry name" value="TYPE-1 GLUTAMINE SYNTHETASE 2"/>
    <property type="match status" value="1"/>
</dbReference>
<dbReference type="KEGG" id="abri:DFR85_02815"/>
<dbReference type="InterPro" id="IPR014746">
    <property type="entry name" value="Gln_synth/guanido_kin_cat_dom"/>
</dbReference>
<evidence type="ECO:0000256" key="5">
    <source>
        <dbReference type="RuleBase" id="RU000384"/>
    </source>
</evidence>
<accession>A0A2U9ICG0</accession>
<proteinExistence type="inferred from homology"/>
<dbReference type="GeneID" id="36831053"/>
<dbReference type="Pfam" id="PF00120">
    <property type="entry name" value="Gln-synt_C"/>
    <property type="match status" value="1"/>
</dbReference>
<organism evidence="7 8">
    <name type="scientific">Acidianus brierleyi</name>
    <dbReference type="NCBI Taxonomy" id="41673"/>
    <lineage>
        <taxon>Archaea</taxon>
        <taxon>Thermoproteota</taxon>
        <taxon>Thermoprotei</taxon>
        <taxon>Sulfolobales</taxon>
        <taxon>Sulfolobaceae</taxon>
        <taxon>Acidianus</taxon>
    </lineage>
</organism>
<dbReference type="RefSeq" id="WP_110269590.1">
    <property type="nucleotide sequence ID" value="NZ_CP029289.2"/>
</dbReference>
<protein>
    <submittedName>
        <fullName evidence="7">Glutamate--ammonia ligase</fullName>
    </submittedName>
</protein>
<dbReference type="InterPro" id="IPR036651">
    <property type="entry name" value="Gln_synt_N_sf"/>
</dbReference>
<sequence>MEYTDILKKLKSNGVDTLKIDFVDYGGFIRSKAEDIDELDDILENGTSTAMAIMNYTPAGSLARNGNLGVNSDDFIIIPDISTLSIVQPYAITIGKMYDKSGRPWEHDLRWQLTNTLTKIKNEFNIDFISAFEYEFYVTKENKPLNDVSCYEVGGYYGSSIDKFLIELKNTLKGIGIGVMKTLKECGPSQYEFNIRHSDPIKTSDSLIFFKEISKMISAKYNYDINFMPKPFKEYPGSGLHLNLSAWSNGNNIFYSDKDDLKISEIGYSFIAGIIEHAKSLTAIAAPTVNSYKRLVRIPDMWAPVKIGYGSNNRSTILRIPTPRFSSMSRDLRLEYRVPDPATNPYLLFIAFISAGLDGIERGLKAPKPVSDNAYENKELEEIPRDLNEALTELKKDTRLVNLIGDKIINEFIAVKKQELEEYNSVITDWEFNVYKNL</sequence>
<evidence type="ECO:0000256" key="4">
    <source>
        <dbReference type="PROSITE-ProRule" id="PRU01331"/>
    </source>
</evidence>
<name>A0A2U9ICG0_9CREN</name>
<dbReference type="SUPFAM" id="SSF55931">
    <property type="entry name" value="Glutamine synthetase/guanido kinase"/>
    <property type="match status" value="1"/>
</dbReference>
<reference evidence="7 8" key="1">
    <citation type="submission" date="2018-05" db="EMBL/GenBank/DDBJ databases">
        <title>Complete Genome Sequences of Extremely Thermoacidophilic, Metal-Mobilizing Type-Strain Members of the Archaeal Family Sulfolobaceae: Acidianus brierleyi DSM-1651T, Acidianus sulfidivorans DSM-18786T, Metallosphaera hakonensis DSM-7519T, and Metallosphaera prunae DSM-10039T.</title>
        <authorList>
            <person name="Counts J.A."/>
            <person name="Kelly R.M."/>
        </authorList>
    </citation>
    <scope>NUCLEOTIDE SEQUENCE [LARGE SCALE GENOMIC DNA]</scope>
    <source>
        <strain evidence="7 8">DSM 1651</strain>
    </source>
</reference>
<dbReference type="GO" id="GO:0004356">
    <property type="term" value="F:glutamine synthetase activity"/>
    <property type="evidence" value="ECO:0007669"/>
    <property type="project" value="InterPro"/>
</dbReference>